<protein>
    <submittedName>
        <fullName evidence="6">Beta-lactamase</fullName>
    </submittedName>
</protein>
<dbReference type="SUPFAM" id="SSF56281">
    <property type="entry name" value="Metallo-hydrolase/oxidoreductase"/>
    <property type="match status" value="1"/>
</dbReference>
<keyword evidence="3" id="KW-0378">Hydrolase</keyword>
<dbReference type="RefSeq" id="WP_034676112.1">
    <property type="nucleotide sequence ID" value="NZ_FPAP01000001.1"/>
</dbReference>
<accession>A0A085Z9E6</accession>
<gene>
    <name evidence="6" type="ORF">IX39_10700</name>
</gene>
<dbReference type="STRING" id="236814.IX39_10700"/>
<dbReference type="eggNOG" id="COG0491">
    <property type="taxonomic scope" value="Bacteria"/>
</dbReference>
<dbReference type="GO" id="GO:0046872">
    <property type="term" value="F:metal ion binding"/>
    <property type="evidence" value="ECO:0007669"/>
    <property type="project" value="UniProtKB-KW"/>
</dbReference>
<dbReference type="Proteomes" id="UP000028713">
    <property type="component" value="Unassembled WGS sequence"/>
</dbReference>
<comment type="caution">
    <text evidence="6">The sequence shown here is derived from an EMBL/GenBank/DDBJ whole genome shotgun (WGS) entry which is preliminary data.</text>
</comment>
<sequence length="241" mass="28080">MKIVTLKEGNFAADKQKNFTLLDKHPEAKGIKISIQPFLAITKNDYILIDAGFGWKNDNGKLVIKEILESENIKPDQITKVLLSHLHKDHINGTLVKTENGFEPVFPNAEIYIQKRELDFAFESRGNPSFDFEVLESLIQLPNIIWMNDDYGNINDEIYYEVVGGHSPFMQVFKITEDRETAFYGADNLPQESYLKYHLAYKSDFDGKKAMQLRIKWYEEALENHWKVLLYHDLEKSIIQF</sequence>
<proteinExistence type="inferred from homology"/>
<evidence type="ECO:0000313" key="7">
    <source>
        <dbReference type="Proteomes" id="UP000028713"/>
    </source>
</evidence>
<reference evidence="6 7" key="1">
    <citation type="submission" date="2014-07" db="EMBL/GenBank/DDBJ databases">
        <title>Genome of Chryseobacterium formosense LMG 24722.</title>
        <authorList>
            <person name="Pipes S.E."/>
            <person name="Stropko S.J."/>
            <person name="Newman J.D."/>
        </authorList>
    </citation>
    <scope>NUCLEOTIDE SEQUENCE [LARGE SCALE GENOMIC DNA]</scope>
    <source>
        <strain evidence="6 7">LMG 24722</strain>
    </source>
</reference>
<evidence type="ECO:0000256" key="4">
    <source>
        <dbReference type="ARBA" id="ARBA00022833"/>
    </source>
</evidence>
<keyword evidence="2" id="KW-0479">Metal-binding</keyword>
<evidence type="ECO:0000259" key="5">
    <source>
        <dbReference type="Pfam" id="PF00753"/>
    </source>
</evidence>
<evidence type="ECO:0000313" key="6">
    <source>
        <dbReference type="EMBL" id="KFF01060.1"/>
    </source>
</evidence>
<evidence type="ECO:0000256" key="1">
    <source>
        <dbReference type="ARBA" id="ARBA00007749"/>
    </source>
</evidence>
<name>A0A085Z9E6_9FLAO</name>
<dbReference type="GO" id="GO:0016787">
    <property type="term" value="F:hydrolase activity"/>
    <property type="evidence" value="ECO:0007669"/>
    <property type="project" value="UniProtKB-KW"/>
</dbReference>
<dbReference type="InterPro" id="IPR001279">
    <property type="entry name" value="Metallo-B-lactamas"/>
</dbReference>
<evidence type="ECO:0000256" key="2">
    <source>
        <dbReference type="ARBA" id="ARBA00022723"/>
    </source>
</evidence>
<organism evidence="6 7">
    <name type="scientific">Chryseobacterium formosense</name>
    <dbReference type="NCBI Taxonomy" id="236814"/>
    <lineage>
        <taxon>Bacteria</taxon>
        <taxon>Pseudomonadati</taxon>
        <taxon>Bacteroidota</taxon>
        <taxon>Flavobacteriia</taxon>
        <taxon>Flavobacteriales</taxon>
        <taxon>Weeksellaceae</taxon>
        <taxon>Chryseobacterium group</taxon>
        <taxon>Chryseobacterium</taxon>
    </lineage>
</organism>
<keyword evidence="7" id="KW-1185">Reference proteome</keyword>
<feature type="domain" description="Metallo-beta-lactamase" evidence="5">
    <location>
        <begin position="41"/>
        <end position="178"/>
    </location>
</feature>
<comment type="similarity">
    <text evidence="1">Belongs to the metallo-beta-lactamase superfamily.</text>
</comment>
<keyword evidence="4" id="KW-0862">Zinc</keyword>
<dbReference type="Gene3D" id="3.60.15.10">
    <property type="entry name" value="Ribonuclease Z/Hydroxyacylglutathione hydrolase-like"/>
    <property type="match status" value="1"/>
</dbReference>
<dbReference type="InterPro" id="IPR036866">
    <property type="entry name" value="RibonucZ/Hydroxyglut_hydro"/>
</dbReference>
<dbReference type="InterPro" id="IPR051013">
    <property type="entry name" value="MBL_superfamily_lactonases"/>
</dbReference>
<dbReference type="OrthoDB" id="9802897at2"/>
<dbReference type="AlphaFoldDB" id="A0A085Z9E6"/>
<dbReference type="EMBL" id="JPRP01000001">
    <property type="protein sequence ID" value="KFF01060.1"/>
    <property type="molecule type" value="Genomic_DNA"/>
</dbReference>
<dbReference type="PANTHER" id="PTHR42978">
    <property type="entry name" value="QUORUM-QUENCHING LACTONASE YTNP-RELATED-RELATED"/>
    <property type="match status" value="1"/>
</dbReference>
<evidence type="ECO:0000256" key="3">
    <source>
        <dbReference type="ARBA" id="ARBA00022801"/>
    </source>
</evidence>
<dbReference type="Pfam" id="PF00753">
    <property type="entry name" value="Lactamase_B"/>
    <property type="match status" value="1"/>
</dbReference>